<gene>
    <name evidence="4" type="ORF">CTI12_AA232680</name>
</gene>
<sequence>MEGATLNGKVLPEGSLIPARIPVRAPTTDESSLNEPLITTANTTPETSSSGRDEILEVGEFPGLCLAALTMQTVGRKMAMVNMLIMGFVLCLVQTLDQCQTIMTSVHPTRLRTTAVGIAILVGRIGSIVWPLAPAGMGDDMHKTPGMVMFALKIFLSAIFAAMLPLETRLGELADDT</sequence>
<dbReference type="EMBL" id="PKPP01004246">
    <property type="protein sequence ID" value="PWA65342.1"/>
    <property type="molecule type" value="Genomic_DNA"/>
</dbReference>
<reference evidence="4 5" key="1">
    <citation type="journal article" date="2018" name="Mol. Plant">
        <title>The genome of Artemisia annua provides insight into the evolution of Asteraceae family and artemisinin biosynthesis.</title>
        <authorList>
            <person name="Shen Q."/>
            <person name="Zhang L."/>
            <person name="Liao Z."/>
            <person name="Wang S."/>
            <person name="Yan T."/>
            <person name="Shi P."/>
            <person name="Liu M."/>
            <person name="Fu X."/>
            <person name="Pan Q."/>
            <person name="Wang Y."/>
            <person name="Lv Z."/>
            <person name="Lu X."/>
            <person name="Zhang F."/>
            <person name="Jiang W."/>
            <person name="Ma Y."/>
            <person name="Chen M."/>
            <person name="Hao X."/>
            <person name="Li L."/>
            <person name="Tang Y."/>
            <person name="Lv G."/>
            <person name="Zhou Y."/>
            <person name="Sun X."/>
            <person name="Brodelius P.E."/>
            <person name="Rose J.K.C."/>
            <person name="Tang K."/>
        </authorList>
    </citation>
    <scope>NUCLEOTIDE SEQUENCE [LARGE SCALE GENOMIC DNA]</scope>
    <source>
        <strain evidence="5">cv. Huhao1</strain>
        <tissue evidence="4">Leaf</tissue>
    </source>
</reference>
<dbReference type="Proteomes" id="UP000245207">
    <property type="component" value="Unassembled WGS sequence"/>
</dbReference>
<keyword evidence="3" id="KW-0812">Transmembrane</keyword>
<protein>
    <submittedName>
        <fullName evidence="4">General substrate transporter</fullName>
    </submittedName>
</protein>
<dbReference type="STRING" id="35608.A0A2U1MVQ8"/>
<keyword evidence="5" id="KW-1185">Reference proteome</keyword>
<dbReference type="SUPFAM" id="SSF103473">
    <property type="entry name" value="MFS general substrate transporter"/>
    <property type="match status" value="1"/>
</dbReference>
<evidence type="ECO:0000313" key="4">
    <source>
        <dbReference type="EMBL" id="PWA65342.1"/>
    </source>
</evidence>
<feature type="transmembrane region" description="Helical" evidence="3">
    <location>
        <begin position="116"/>
        <end position="135"/>
    </location>
</feature>
<feature type="region of interest" description="Disordered" evidence="2">
    <location>
        <begin position="26"/>
        <end position="52"/>
    </location>
</feature>
<feature type="transmembrane region" description="Helical" evidence="3">
    <location>
        <begin position="79"/>
        <end position="96"/>
    </location>
</feature>
<dbReference type="AlphaFoldDB" id="A0A2U1MVQ8"/>
<feature type="compositionally biased region" description="Polar residues" evidence="2">
    <location>
        <begin position="28"/>
        <end position="50"/>
    </location>
</feature>
<dbReference type="InterPro" id="IPR036259">
    <property type="entry name" value="MFS_trans_sf"/>
</dbReference>
<evidence type="ECO:0000256" key="2">
    <source>
        <dbReference type="SAM" id="MobiDB-lite"/>
    </source>
</evidence>
<name>A0A2U1MVQ8_ARTAN</name>
<evidence type="ECO:0000256" key="1">
    <source>
        <dbReference type="ARBA" id="ARBA00044504"/>
    </source>
</evidence>
<dbReference type="OrthoDB" id="4139357at2759"/>
<accession>A0A2U1MVQ8</accession>
<keyword evidence="3" id="KW-0472">Membrane</keyword>
<evidence type="ECO:0000313" key="5">
    <source>
        <dbReference type="Proteomes" id="UP000245207"/>
    </source>
</evidence>
<comment type="similarity">
    <text evidence="1">Belongs to the major facilitator superfamily. Phosphate:H(+) symporter (TC 2.A.1.9) family.</text>
</comment>
<comment type="caution">
    <text evidence="4">The sequence shown here is derived from an EMBL/GenBank/DDBJ whole genome shotgun (WGS) entry which is preliminary data.</text>
</comment>
<dbReference type="Gene3D" id="1.20.1250.20">
    <property type="entry name" value="MFS general substrate transporter like domains"/>
    <property type="match status" value="1"/>
</dbReference>
<keyword evidence="3" id="KW-1133">Transmembrane helix</keyword>
<evidence type="ECO:0000256" key="3">
    <source>
        <dbReference type="SAM" id="Phobius"/>
    </source>
</evidence>
<proteinExistence type="inferred from homology"/>
<organism evidence="4 5">
    <name type="scientific">Artemisia annua</name>
    <name type="common">Sweet wormwood</name>
    <dbReference type="NCBI Taxonomy" id="35608"/>
    <lineage>
        <taxon>Eukaryota</taxon>
        <taxon>Viridiplantae</taxon>
        <taxon>Streptophyta</taxon>
        <taxon>Embryophyta</taxon>
        <taxon>Tracheophyta</taxon>
        <taxon>Spermatophyta</taxon>
        <taxon>Magnoliopsida</taxon>
        <taxon>eudicotyledons</taxon>
        <taxon>Gunneridae</taxon>
        <taxon>Pentapetalae</taxon>
        <taxon>asterids</taxon>
        <taxon>campanulids</taxon>
        <taxon>Asterales</taxon>
        <taxon>Asteraceae</taxon>
        <taxon>Asteroideae</taxon>
        <taxon>Anthemideae</taxon>
        <taxon>Artemisiinae</taxon>
        <taxon>Artemisia</taxon>
    </lineage>
</organism>
<feature type="transmembrane region" description="Helical" evidence="3">
    <location>
        <begin position="147"/>
        <end position="166"/>
    </location>
</feature>